<dbReference type="EMBL" id="JAIWYP010000062">
    <property type="protein sequence ID" value="KAH3690496.1"/>
    <property type="molecule type" value="Genomic_DNA"/>
</dbReference>
<reference evidence="2" key="2">
    <citation type="submission" date="2020-11" db="EMBL/GenBank/DDBJ databases">
        <authorList>
            <person name="McCartney M.A."/>
            <person name="Auch B."/>
            <person name="Kono T."/>
            <person name="Mallez S."/>
            <person name="Becker A."/>
            <person name="Gohl D.M."/>
            <person name="Silverstein K.A.T."/>
            <person name="Koren S."/>
            <person name="Bechman K.B."/>
            <person name="Herman A."/>
            <person name="Abrahante J.E."/>
            <person name="Garbe J."/>
        </authorList>
    </citation>
    <scope>NUCLEOTIDE SEQUENCE</scope>
    <source>
        <strain evidence="2">Duluth1</strain>
        <tissue evidence="2">Whole animal</tissue>
    </source>
</reference>
<name>A0A9D3Y212_DREPO</name>
<proteinExistence type="predicted"/>
<organism evidence="2 3">
    <name type="scientific">Dreissena polymorpha</name>
    <name type="common">Zebra mussel</name>
    <name type="synonym">Mytilus polymorpha</name>
    <dbReference type="NCBI Taxonomy" id="45954"/>
    <lineage>
        <taxon>Eukaryota</taxon>
        <taxon>Metazoa</taxon>
        <taxon>Spiralia</taxon>
        <taxon>Lophotrochozoa</taxon>
        <taxon>Mollusca</taxon>
        <taxon>Bivalvia</taxon>
        <taxon>Autobranchia</taxon>
        <taxon>Heteroconchia</taxon>
        <taxon>Euheterodonta</taxon>
        <taxon>Imparidentia</taxon>
        <taxon>Neoheterodontei</taxon>
        <taxon>Myida</taxon>
        <taxon>Dreissenoidea</taxon>
        <taxon>Dreissenidae</taxon>
        <taxon>Dreissena</taxon>
    </lineage>
</organism>
<protein>
    <submittedName>
        <fullName evidence="2">Uncharacterized protein</fullName>
    </submittedName>
</protein>
<reference evidence="2" key="1">
    <citation type="journal article" date="2019" name="bioRxiv">
        <title>The Genome of the Zebra Mussel, Dreissena polymorpha: A Resource for Invasive Species Research.</title>
        <authorList>
            <person name="McCartney M.A."/>
            <person name="Auch B."/>
            <person name="Kono T."/>
            <person name="Mallez S."/>
            <person name="Zhang Y."/>
            <person name="Obille A."/>
            <person name="Becker A."/>
            <person name="Abrahante J.E."/>
            <person name="Garbe J."/>
            <person name="Badalamenti J.P."/>
            <person name="Herman A."/>
            <person name="Mangelson H."/>
            <person name="Liachko I."/>
            <person name="Sullivan S."/>
            <person name="Sone E.D."/>
            <person name="Koren S."/>
            <person name="Silverstein K.A.T."/>
            <person name="Beckman K.B."/>
            <person name="Gohl D.M."/>
        </authorList>
    </citation>
    <scope>NUCLEOTIDE SEQUENCE</scope>
    <source>
        <strain evidence="2">Duluth1</strain>
        <tissue evidence="2">Whole animal</tissue>
    </source>
</reference>
<accession>A0A9D3Y212</accession>
<comment type="caution">
    <text evidence="2">The sequence shown here is derived from an EMBL/GenBank/DDBJ whole genome shotgun (WGS) entry which is preliminary data.</text>
</comment>
<evidence type="ECO:0000313" key="3">
    <source>
        <dbReference type="Proteomes" id="UP000828390"/>
    </source>
</evidence>
<keyword evidence="3" id="KW-1185">Reference proteome</keyword>
<feature type="region of interest" description="Disordered" evidence="1">
    <location>
        <begin position="64"/>
        <end position="88"/>
    </location>
</feature>
<dbReference type="Proteomes" id="UP000828390">
    <property type="component" value="Unassembled WGS sequence"/>
</dbReference>
<dbReference type="AlphaFoldDB" id="A0A9D3Y212"/>
<sequence length="130" mass="14247">MLEQQRPSTSLVGWETLEAFLKFPVPRPGIELGTSGMVDQSVTTRPPHHLSVFVNQGLCYNDDDDDDFEEAGFEPSSSKNAEKDSSTGTSCMLTGIILEMSHHSSMLKTSPQALLVLKMSTKGQSVRDND</sequence>
<evidence type="ECO:0000313" key="2">
    <source>
        <dbReference type="EMBL" id="KAH3690496.1"/>
    </source>
</evidence>
<evidence type="ECO:0000256" key="1">
    <source>
        <dbReference type="SAM" id="MobiDB-lite"/>
    </source>
</evidence>
<gene>
    <name evidence="2" type="ORF">DPMN_191440</name>
</gene>